<evidence type="ECO:0000256" key="1">
    <source>
        <dbReference type="ARBA" id="ARBA00006594"/>
    </source>
</evidence>
<evidence type="ECO:0000256" key="3">
    <source>
        <dbReference type="ARBA" id="ARBA00022603"/>
    </source>
</evidence>
<dbReference type="GO" id="GO:0009307">
    <property type="term" value="P:DNA restriction-modification system"/>
    <property type="evidence" value="ECO:0007669"/>
    <property type="project" value="InterPro"/>
</dbReference>
<gene>
    <name evidence="7" type="ORF">SAMN03080598_03026</name>
</gene>
<dbReference type="GO" id="GO:0009007">
    <property type="term" value="F:site-specific DNA-methyltransferase (adenine-specific) activity"/>
    <property type="evidence" value="ECO:0007669"/>
    <property type="project" value="UniProtKB-EC"/>
</dbReference>
<proteinExistence type="inferred from homology"/>
<evidence type="ECO:0000256" key="6">
    <source>
        <dbReference type="ARBA" id="ARBA00047942"/>
    </source>
</evidence>
<dbReference type="SUPFAM" id="SSF53335">
    <property type="entry name" value="S-adenosyl-L-methionine-dependent methyltransferases"/>
    <property type="match status" value="2"/>
</dbReference>
<dbReference type="STRING" id="1120964.GCA_001313265_03449"/>
<reference evidence="8" key="1">
    <citation type="submission" date="2016-10" db="EMBL/GenBank/DDBJ databases">
        <authorList>
            <person name="Varghese N."/>
            <person name="Submissions S."/>
        </authorList>
    </citation>
    <scope>NUCLEOTIDE SEQUENCE [LARGE SCALE GENOMIC DNA]</scope>
    <source>
        <strain evidence="8">DSM 17298</strain>
    </source>
</reference>
<dbReference type="InterPro" id="IPR023095">
    <property type="entry name" value="Ade_MeTrfase_dom_2"/>
</dbReference>
<dbReference type="GO" id="GO:1904047">
    <property type="term" value="F:S-adenosyl-L-methionine binding"/>
    <property type="evidence" value="ECO:0007669"/>
    <property type="project" value="TreeGrafter"/>
</dbReference>
<dbReference type="InterPro" id="IPR029063">
    <property type="entry name" value="SAM-dependent_MTases_sf"/>
</dbReference>
<dbReference type="InterPro" id="IPR012327">
    <property type="entry name" value="MeTrfase_D12"/>
</dbReference>
<keyword evidence="5" id="KW-0949">S-adenosyl-L-methionine</keyword>
<dbReference type="AlphaFoldDB" id="A0A1H5YIC4"/>
<dbReference type="EMBL" id="FNVR01000019">
    <property type="protein sequence ID" value="SEG23744.1"/>
    <property type="molecule type" value="Genomic_DNA"/>
</dbReference>
<evidence type="ECO:0000313" key="8">
    <source>
        <dbReference type="Proteomes" id="UP000236736"/>
    </source>
</evidence>
<dbReference type="PANTHER" id="PTHR30481">
    <property type="entry name" value="DNA ADENINE METHYLASE"/>
    <property type="match status" value="1"/>
</dbReference>
<comment type="similarity">
    <text evidence="1">Belongs to the N(4)/N(6)-methyltransferase family.</text>
</comment>
<dbReference type="Gene3D" id="1.10.1020.10">
    <property type="entry name" value="Adenine-specific Methyltransferase, Domain 2"/>
    <property type="match status" value="1"/>
</dbReference>
<name>A0A1H5YIC4_9BACT</name>
<dbReference type="Gene3D" id="3.40.50.150">
    <property type="entry name" value="Vaccinia Virus protein VP39"/>
    <property type="match status" value="1"/>
</dbReference>
<dbReference type="Pfam" id="PF02086">
    <property type="entry name" value="MethyltransfD12"/>
    <property type="match status" value="2"/>
</dbReference>
<dbReference type="Proteomes" id="UP000236736">
    <property type="component" value="Unassembled WGS sequence"/>
</dbReference>
<evidence type="ECO:0000256" key="2">
    <source>
        <dbReference type="ARBA" id="ARBA00011900"/>
    </source>
</evidence>
<protein>
    <recommendedName>
        <fullName evidence="2">site-specific DNA-methyltransferase (adenine-specific)</fullName>
        <ecNumber evidence="2">2.1.1.72</ecNumber>
    </recommendedName>
</protein>
<dbReference type="GO" id="GO:0006298">
    <property type="term" value="P:mismatch repair"/>
    <property type="evidence" value="ECO:0007669"/>
    <property type="project" value="TreeGrafter"/>
</dbReference>
<accession>A0A1H5YIC4</accession>
<comment type="catalytic activity">
    <reaction evidence="6">
        <text>a 2'-deoxyadenosine in DNA + S-adenosyl-L-methionine = an N(6)-methyl-2'-deoxyadenosine in DNA + S-adenosyl-L-homocysteine + H(+)</text>
        <dbReference type="Rhea" id="RHEA:15197"/>
        <dbReference type="Rhea" id="RHEA-COMP:12418"/>
        <dbReference type="Rhea" id="RHEA-COMP:12419"/>
        <dbReference type="ChEBI" id="CHEBI:15378"/>
        <dbReference type="ChEBI" id="CHEBI:57856"/>
        <dbReference type="ChEBI" id="CHEBI:59789"/>
        <dbReference type="ChEBI" id="CHEBI:90615"/>
        <dbReference type="ChEBI" id="CHEBI:90616"/>
        <dbReference type="EC" id="2.1.1.72"/>
    </reaction>
</comment>
<dbReference type="PRINTS" id="PR00505">
    <property type="entry name" value="D12N6MTFRASE"/>
</dbReference>
<evidence type="ECO:0000313" key="7">
    <source>
        <dbReference type="EMBL" id="SEG23744.1"/>
    </source>
</evidence>
<keyword evidence="4 7" id="KW-0808">Transferase</keyword>
<dbReference type="InterPro" id="IPR012186">
    <property type="entry name" value="Ade-mod_methylase_MStsI"/>
</dbReference>
<organism evidence="7 8">
    <name type="scientific">Algoriphagus boritolerans DSM 17298 = JCM 18970</name>
    <dbReference type="NCBI Taxonomy" id="1120964"/>
    <lineage>
        <taxon>Bacteria</taxon>
        <taxon>Pseudomonadati</taxon>
        <taxon>Bacteroidota</taxon>
        <taxon>Cytophagia</taxon>
        <taxon>Cytophagales</taxon>
        <taxon>Cyclobacteriaceae</taxon>
        <taxon>Algoriphagus</taxon>
    </lineage>
</organism>
<dbReference type="GO" id="GO:0043565">
    <property type="term" value="F:sequence-specific DNA binding"/>
    <property type="evidence" value="ECO:0007669"/>
    <property type="project" value="TreeGrafter"/>
</dbReference>
<sequence>MRFIGNKELIMSDIMNMLDKLGLTNNGLTFFDAFCGTGAVSDSLKDSFNLISNDLLQWCMIYTRGRVCSSNCSFTHLGFDPIKFLNSNTNSLQGFIYNNYSPGGSNRMYFTAENAGRIDYFRETIENWRTENLINENEYAYLLASLVESVSVVSNTAGVYGAFLKHWDSRALKPIEFKRVLAKFSNPNETTFLNTKIEDIISDIECDILYLDPPYTQNQYGTQYHLLETLILNDNPNISEITGSRPTTPMKSDWSKDIKTHILFDKILAKTKAQHIVFSYSKDGFMSKSFIEASMKRYGKSETFICKNLNYKKYTNSKSKEKNEHFEYLFYIEKKPENEVSYVSPLNYIGSKAKMAQFIKLNSPKKFSTFVDAFGGGFNVGINIKADRIIYNDINHFVRDLVSSFKINDTYQYVLYLKRIIKKFKLEAENAESYIKVRDHYNSLPSEKRDPKLLYAVILYGFNQQIRFNGNHDFNNPVGMRWFNDKVLEKMISFSRVIKEKNISFESNDYNEIFYELNKNKETFTYLDPPYMLTTGAYNDGKRGFHGWNTDTEKKFFDFVDRLNDDNKLFMISYVLEHKGKYNFQLKEWIKKNNYNIIEVDPQLVNNRQEILITNYIINANTTLYNKKSFSEAT</sequence>
<dbReference type="PIRSF" id="PIRSF036638">
    <property type="entry name" value="M_m6A_StsI"/>
    <property type="match status" value="1"/>
</dbReference>
<evidence type="ECO:0000256" key="5">
    <source>
        <dbReference type="ARBA" id="ARBA00022691"/>
    </source>
</evidence>
<dbReference type="OrthoDB" id="9805629at2"/>
<dbReference type="PANTHER" id="PTHR30481:SF3">
    <property type="entry name" value="DNA ADENINE METHYLASE"/>
    <property type="match status" value="1"/>
</dbReference>
<evidence type="ECO:0000256" key="4">
    <source>
        <dbReference type="ARBA" id="ARBA00022679"/>
    </source>
</evidence>
<dbReference type="GO" id="GO:0032259">
    <property type="term" value="P:methylation"/>
    <property type="evidence" value="ECO:0007669"/>
    <property type="project" value="UniProtKB-KW"/>
</dbReference>
<keyword evidence="8" id="KW-1185">Reference proteome</keyword>
<dbReference type="EC" id="2.1.1.72" evidence="2"/>
<keyword evidence="3 7" id="KW-0489">Methyltransferase</keyword>
<dbReference type="RefSeq" id="WP_103925659.1">
    <property type="nucleotide sequence ID" value="NZ_FNVR01000019.1"/>
</dbReference>